<keyword evidence="3" id="KW-1185">Reference proteome</keyword>
<evidence type="ECO:0000313" key="3">
    <source>
        <dbReference type="Proteomes" id="UP001526426"/>
    </source>
</evidence>
<dbReference type="PANTHER" id="PTHR35861">
    <property type="match status" value="1"/>
</dbReference>
<evidence type="ECO:0008006" key="4">
    <source>
        <dbReference type="Google" id="ProtNLM"/>
    </source>
</evidence>
<gene>
    <name evidence="2" type="ORF">K4A83_11225</name>
</gene>
<protein>
    <recommendedName>
        <fullName evidence="4">Phage tail protein</fullName>
    </recommendedName>
</protein>
<dbReference type="PANTHER" id="PTHR35861:SF1">
    <property type="entry name" value="PHAGE TAIL SHEATH PROTEIN"/>
    <property type="match status" value="1"/>
</dbReference>
<sequence length="389" mass="42318">MPEIPNFEHNGISIETKRPPEPMGPLGENVVGLVVTAPDRDTDRIALNVPFRIANQGDAQLLDSTGDELGTGWHAVSELLKKAGVPVYVIVVEEGATDEETKANVIGGIDPESGQPKGIASLAGCREAPTIIAAPGFSHELAVAQELATMARRLMCRVVLDCDDVSIDDAIEYSESLGGEGTGFRRCYLAYQMAEIYSRAARGNIFVAPSVHAVGALAAVKPWESPGNQGVLIQGVSRHVDYNILDKSTNGDLLNRWGISYYARTSMGGFSLIGNRGVTGEFISHVGLEDAICRKLVSASQRAMAKNLTKSFMEQEVRKVDAFIQDQVAAEIIPGGRVYLHPTLNTVERYKNGSWYIVIEYGRYSPNEHMIFHVNAVDSIVEEFLQEVL</sequence>
<dbReference type="Proteomes" id="UP001526426">
    <property type="component" value="Unassembled WGS sequence"/>
</dbReference>
<organism evidence="2 3">
    <name type="scientific">Spirulina subsalsa FACHB-351</name>
    <dbReference type="NCBI Taxonomy" id="234711"/>
    <lineage>
        <taxon>Bacteria</taxon>
        <taxon>Bacillati</taxon>
        <taxon>Cyanobacteriota</taxon>
        <taxon>Cyanophyceae</taxon>
        <taxon>Spirulinales</taxon>
        <taxon>Spirulinaceae</taxon>
        <taxon>Spirulina</taxon>
    </lineage>
</organism>
<dbReference type="RefSeq" id="WP_265264647.1">
    <property type="nucleotide sequence ID" value="NZ_JAIHOM010000047.1"/>
</dbReference>
<evidence type="ECO:0000256" key="1">
    <source>
        <dbReference type="SAM" id="MobiDB-lite"/>
    </source>
</evidence>
<comment type="caution">
    <text evidence="2">The sequence shown here is derived from an EMBL/GenBank/DDBJ whole genome shotgun (WGS) entry which is preliminary data.</text>
</comment>
<feature type="region of interest" description="Disordered" evidence="1">
    <location>
        <begin position="1"/>
        <end position="24"/>
    </location>
</feature>
<dbReference type="InterPro" id="IPR052042">
    <property type="entry name" value="Tail_sheath_structural"/>
</dbReference>
<name>A0ABT3L5Q7_9CYAN</name>
<reference evidence="2 3" key="1">
    <citation type="submission" date="2021-08" db="EMBL/GenBank/DDBJ databases">
        <title>Draft genome sequence of Spirulina subsalsa with high tolerance to salinity and hype-accumulation of phycocyanin.</title>
        <authorList>
            <person name="Pei H."/>
            <person name="Jiang L."/>
        </authorList>
    </citation>
    <scope>NUCLEOTIDE SEQUENCE [LARGE SCALE GENOMIC DNA]</scope>
    <source>
        <strain evidence="2 3">FACHB-351</strain>
    </source>
</reference>
<proteinExistence type="predicted"/>
<accession>A0ABT3L5Q7</accession>
<evidence type="ECO:0000313" key="2">
    <source>
        <dbReference type="EMBL" id="MCW6036829.1"/>
    </source>
</evidence>
<dbReference type="EMBL" id="JAIHOM010000047">
    <property type="protein sequence ID" value="MCW6036829.1"/>
    <property type="molecule type" value="Genomic_DNA"/>
</dbReference>